<name>A0ABW9XC16_9SPHN</name>
<reference evidence="2" key="1">
    <citation type="submission" date="2020-01" db="EMBL/GenBank/DDBJ databases">
        <title>Sphingomonas sp. strain CSW-10.</title>
        <authorList>
            <person name="Chen W.-M."/>
        </authorList>
    </citation>
    <scope>NUCLEOTIDE SEQUENCE [LARGE SCALE GENOMIC DNA]</scope>
    <source>
        <strain evidence="2">FSY-8</strain>
    </source>
</reference>
<organism evidence="1 2">
    <name type="scientific">Novosphingobium ovatum</name>
    <dbReference type="NCBI Taxonomy" id="1908523"/>
    <lineage>
        <taxon>Bacteria</taxon>
        <taxon>Pseudomonadati</taxon>
        <taxon>Pseudomonadota</taxon>
        <taxon>Alphaproteobacteria</taxon>
        <taxon>Sphingomonadales</taxon>
        <taxon>Sphingomonadaceae</taxon>
        <taxon>Novosphingobium</taxon>
    </lineage>
</organism>
<evidence type="ECO:0000313" key="1">
    <source>
        <dbReference type="EMBL" id="NBC36076.1"/>
    </source>
</evidence>
<evidence type="ECO:0000313" key="2">
    <source>
        <dbReference type="Proteomes" id="UP000753724"/>
    </source>
</evidence>
<dbReference type="PANTHER" id="PTHR12526">
    <property type="entry name" value="GLYCOSYLTRANSFERASE"/>
    <property type="match status" value="1"/>
</dbReference>
<dbReference type="CDD" id="cd03801">
    <property type="entry name" value="GT4_PimA-like"/>
    <property type="match status" value="1"/>
</dbReference>
<dbReference type="InterPro" id="IPR017521">
    <property type="entry name" value="Sugar_tfrase_PEP-CTERM_Stp1"/>
</dbReference>
<accession>A0ABW9XC16</accession>
<comment type="caution">
    <text evidence="1">The sequence shown here is derived from an EMBL/GenBank/DDBJ whole genome shotgun (WGS) entry which is preliminary data.</text>
</comment>
<dbReference type="EMBL" id="JAAAPO010000002">
    <property type="protein sequence ID" value="NBC36076.1"/>
    <property type="molecule type" value="Genomic_DNA"/>
</dbReference>
<dbReference type="SUPFAM" id="SSF53756">
    <property type="entry name" value="UDP-Glycosyltransferase/glycogen phosphorylase"/>
    <property type="match status" value="1"/>
</dbReference>
<keyword evidence="2" id="KW-1185">Reference proteome</keyword>
<proteinExistence type="predicted"/>
<sequence length="413" mass="45445">MSAKDILFLAHRIPFPPDRGDKIRSHHILRRLARMAPVHVACFADDQHDMAEEVELAAMAHSYRLVTRSKPLAVAGMQALWRRAPISLTAFHDPQLARYVRDLVDSGRIGAIYVFSGQMGQYVPAGFTGRVVMDFVDVDSAKFDAYALERSGLMGHAYKREGRLLRAEEARLAARADVSLLITEAEAALFRQRLPHDVAAVADVRVLGNGIDADHFDPMSVRPVGALRDMPGPRFIFTGQMDYPPNVAAVLRVAQRILPQIRRELPEATFHIVGRAPTEEVTALDGRDGVHVWGRVDDIRQWLRASDIALVPLEIARGVQNKVLEAMAMELPVVVSSAAATGIPAQPGVHLAVADHDEDLARLAVALVRDPRRAATMGVTARRLVVDRQSWQGALMPLAQIMAPSAFHPRDDG</sequence>
<dbReference type="Proteomes" id="UP000753724">
    <property type="component" value="Unassembled WGS sequence"/>
</dbReference>
<dbReference type="NCBIfam" id="TIGR03087">
    <property type="entry name" value="stp1"/>
    <property type="match status" value="1"/>
</dbReference>
<dbReference type="Gene3D" id="3.40.50.2000">
    <property type="entry name" value="Glycogen Phosphorylase B"/>
    <property type="match status" value="2"/>
</dbReference>
<protein>
    <submittedName>
        <fullName evidence="1">TIGR03087 family PEP-CTERM/XrtA system glycosyltransferase</fullName>
    </submittedName>
</protein>
<gene>
    <name evidence="1" type="ORF">GTZ99_05835</name>
</gene>
<dbReference type="RefSeq" id="WP_161717335.1">
    <property type="nucleotide sequence ID" value="NZ_JAAAPO010000002.1"/>
</dbReference>
<dbReference type="PANTHER" id="PTHR12526:SF600">
    <property type="entry name" value="GLYCOSYL TRANSFERASE GROUP 1"/>
    <property type="match status" value="1"/>
</dbReference>
<dbReference type="Pfam" id="PF13692">
    <property type="entry name" value="Glyco_trans_1_4"/>
    <property type="match status" value="1"/>
</dbReference>